<dbReference type="PANTHER" id="PTHR43447">
    <property type="entry name" value="ALPHA-AMYLASE"/>
    <property type="match status" value="1"/>
</dbReference>
<feature type="domain" description="Glycosyl hydrolase family 13 catalytic" evidence="17">
    <location>
        <begin position="1514"/>
        <end position="1879"/>
    </location>
</feature>
<evidence type="ECO:0000259" key="16">
    <source>
        <dbReference type="SMART" id="SM00632"/>
    </source>
</evidence>
<evidence type="ECO:0000256" key="8">
    <source>
        <dbReference type="ARBA" id="ARBA00022801"/>
    </source>
</evidence>
<name>A0A139WMA3_TRICA</name>
<comment type="cofactor">
    <cofactor evidence="3">
        <name>chloride</name>
        <dbReference type="ChEBI" id="CHEBI:17996"/>
    </cofactor>
</comment>
<feature type="domain" description="Alpha-amylase C-terminal" evidence="16">
    <location>
        <begin position="1888"/>
        <end position="1975"/>
    </location>
</feature>
<dbReference type="Proteomes" id="UP000007266">
    <property type="component" value="Linkage group 2"/>
</dbReference>
<keyword evidence="7" id="KW-0479">Metal-binding</keyword>
<protein>
    <recommendedName>
        <fullName evidence="6">alpha-amylase</fullName>
        <ecNumber evidence="6">3.2.1.1</ecNumber>
    </recommendedName>
</protein>
<dbReference type="Pfam" id="PF00128">
    <property type="entry name" value="Alpha-amylase"/>
    <property type="match status" value="4"/>
</dbReference>
<dbReference type="eggNOG" id="KOG2212">
    <property type="taxonomic scope" value="Eukaryota"/>
</dbReference>
<dbReference type="PRINTS" id="PR00110">
    <property type="entry name" value="ALPHAAMYLASE"/>
</dbReference>
<keyword evidence="13" id="KW-0326">Glycosidase</keyword>
<feature type="domain" description="Alpha-amylase C-terminal" evidence="16">
    <location>
        <begin position="1393"/>
        <end position="1480"/>
    </location>
</feature>
<evidence type="ECO:0000256" key="4">
    <source>
        <dbReference type="ARBA" id="ARBA00008061"/>
    </source>
</evidence>
<dbReference type="EC" id="3.2.1.1" evidence="6"/>
<keyword evidence="8" id="KW-0378">Hydrolase</keyword>
<dbReference type="SUPFAM" id="SSF51011">
    <property type="entry name" value="Glycosyl hydrolase domain"/>
    <property type="match status" value="4"/>
</dbReference>
<dbReference type="InterPro" id="IPR031319">
    <property type="entry name" value="A-amylase_C"/>
</dbReference>
<feature type="domain" description="Alpha-amylase C-terminal" evidence="16">
    <location>
        <begin position="403"/>
        <end position="490"/>
    </location>
</feature>
<dbReference type="SMART" id="SM00642">
    <property type="entry name" value="Aamy"/>
    <property type="match status" value="4"/>
</dbReference>
<comment type="cofactor">
    <cofactor evidence="2">
        <name>Ca(2+)</name>
        <dbReference type="ChEBI" id="CHEBI:29108"/>
    </cofactor>
</comment>
<feature type="domain" description="Glycosyl hydrolase family 13 catalytic" evidence="17">
    <location>
        <begin position="1019"/>
        <end position="1384"/>
    </location>
</feature>
<evidence type="ECO:0000256" key="7">
    <source>
        <dbReference type="ARBA" id="ARBA00022723"/>
    </source>
</evidence>
<keyword evidence="12" id="KW-0119">Carbohydrate metabolism</keyword>
<dbReference type="CDD" id="cd11317">
    <property type="entry name" value="AmyAc_bac_euk_AmyA"/>
    <property type="match status" value="4"/>
</dbReference>
<evidence type="ECO:0000256" key="1">
    <source>
        <dbReference type="ARBA" id="ARBA00000548"/>
    </source>
</evidence>
<keyword evidence="15" id="KW-0732">Signal</keyword>
<feature type="domain" description="Glycosyl hydrolase family 13 catalytic" evidence="17">
    <location>
        <begin position="28"/>
        <end position="394"/>
    </location>
</feature>
<accession>A0A139WMA3</accession>
<keyword evidence="11" id="KW-0868">Chloride</keyword>
<dbReference type="InterPro" id="IPR006046">
    <property type="entry name" value="Alpha_amylase"/>
</dbReference>
<evidence type="ECO:0000256" key="13">
    <source>
        <dbReference type="ARBA" id="ARBA00023295"/>
    </source>
</evidence>
<dbReference type="SMART" id="SM00632">
    <property type="entry name" value="Aamy_C"/>
    <property type="match status" value="4"/>
</dbReference>
<evidence type="ECO:0000256" key="11">
    <source>
        <dbReference type="ARBA" id="ARBA00023214"/>
    </source>
</evidence>
<evidence type="ECO:0000256" key="6">
    <source>
        <dbReference type="ARBA" id="ARBA00012595"/>
    </source>
</evidence>
<evidence type="ECO:0000256" key="15">
    <source>
        <dbReference type="SAM" id="SignalP"/>
    </source>
</evidence>
<dbReference type="Gene3D" id="3.20.20.80">
    <property type="entry name" value="Glycosidases"/>
    <property type="match status" value="4"/>
</dbReference>
<dbReference type="Gene3D" id="2.60.40.1180">
    <property type="entry name" value="Golgi alpha-mannosidase II"/>
    <property type="match status" value="4"/>
</dbReference>
<dbReference type="STRING" id="7070.A0A139WMA3"/>
<reference evidence="18 19" key="1">
    <citation type="journal article" date="2008" name="Nature">
        <title>The genome of the model beetle and pest Tribolium castaneum.</title>
        <authorList>
            <consortium name="Tribolium Genome Sequencing Consortium"/>
            <person name="Richards S."/>
            <person name="Gibbs R.A."/>
            <person name="Weinstock G.M."/>
            <person name="Brown S.J."/>
            <person name="Denell R."/>
            <person name="Beeman R.W."/>
            <person name="Gibbs R."/>
            <person name="Beeman R.W."/>
            <person name="Brown S.J."/>
            <person name="Bucher G."/>
            <person name="Friedrich M."/>
            <person name="Grimmelikhuijzen C.J."/>
            <person name="Klingler M."/>
            <person name="Lorenzen M."/>
            <person name="Richards S."/>
            <person name="Roth S."/>
            <person name="Schroder R."/>
            <person name="Tautz D."/>
            <person name="Zdobnov E.M."/>
            <person name="Muzny D."/>
            <person name="Gibbs R.A."/>
            <person name="Weinstock G.M."/>
            <person name="Attaway T."/>
            <person name="Bell S."/>
            <person name="Buhay C.J."/>
            <person name="Chandrabose M.N."/>
            <person name="Chavez D."/>
            <person name="Clerk-Blankenburg K.P."/>
            <person name="Cree A."/>
            <person name="Dao M."/>
            <person name="Davis C."/>
            <person name="Chacko J."/>
            <person name="Dinh H."/>
            <person name="Dugan-Rocha S."/>
            <person name="Fowler G."/>
            <person name="Garner T.T."/>
            <person name="Garnes J."/>
            <person name="Gnirke A."/>
            <person name="Hawes A."/>
            <person name="Hernandez J."/>
            <person name="Hines S."/>
            <person name="Holder M."/>
            <person name="Hume J."/>
            <person name="Jhangiani S.N."/>
            <person name="Joshi V."/>
            <person name="Khan Z.M."/>
            <person name="Jackson L."/>
            <person name="Kovar C."/>
            <person name="Kowis A."/>
            <person name="Lee S."/>
            <person name="Lewis L.R."/>
            <person name="Margolis J."/>
            <person name="Morgan M."/>
            <person name="Nazareth L.V."/>
            <person name="Nguyen N."/>
            <person name="Okwuonu G."/>
            <person name="Parker D."/>
            <person name="Richards S."/>
            <person name="Ruiz S.J."/>
            <person name="Santibanez J."/>
            <person name="Savard J."/>
            <person name="Scherer S.E."/>
            <person name="Schneider B."/>
            <person name="Sodergren E."/>
            <person name="Tautz D."/>
            <person name="Vattahil S."/>
            <person name="Villasana D."/>
            <person name="White C.S."/>
            <person name="Wright R."/>
            <person name="Park Y."/>
            <person name="Beeman R.W."/>
            <person name="Lord J."/>
            <person name="Oppert B."/>
            <person name="Lorenzen M."/>
            <person name="Brown S."/>
            <person name="Wang L."/>
            <person name="Savard J."/>
            <person name="Tautz D."/>
            <person name="Richards S."/>
            <person name="Weinstock G."/>
            <person name="Gibbs R.A."/>
            <person name="Liu Y."/>
            <person name="Worley K."/>
            <person name="Weinstock G."/>
            <person name="Elsik C.G."/>
            <person name="Reese J.T."/>
            <person name="Elhaik E."/>
            <person name="Landan G."/>
            <person name="Graur D."/>
            <person name="Arensburger P."/>
            <person name="Atkinson P."/>
            <person name="Beeman R.W."/>
            <person name="Beidler J."/>
            <person name="Brown S.J."/>
            <person name="Demuth J.P."/>
            <person name="Drury D.W."/>
            <person name="Du Y.Z."/>
            <person name="Fujiwara H."/>
            <person name="Lorenzen M."/>
            <person name="Maselli V."/>
            <person name="Osanai M."/>
            <person name="Park Y."/>
            <person name="Robertson H.M."/>
            <person name="Tu Z."/>
            <person name="Wang J.J."/>
            <person name="Wang S."/>
            <person name="Richards S."/>
            <person name="Song H."/>
            <person name="Zhang L."/>
            <person name="Sodergren E."/>
            <person name="Werner D."/>
            <person name="Stanke M."/>
            <person name="Morgenstern B."/>
            <person name="Solovyev V."/>
            <person name="Kosarev P."/>
            <person name="Brown G."/>
            <person name="Chen H.C."/>
            <person name="Ermolaeva O."/>
            <person name="Hlavina W."/>
            <person name="Kapustin Y."/>
            <person name="Kiryutin B."/>
            <person name="Kitts P."/>
            <person name="Maglott D."/>
            <person name="Pruitt K."/>
            <person name="Sapojnikov V."/>
            <person name="Souvorov A."/>
            <person name="Mackey A.J."/>
            <person name="Waterhouse R.M."/>
            <person name="Wyder S."/>
            <person name="Zdobnov E.M."/>
            <person name="Zdobnov E.M."/>
            <person name="Wyder S."/>
            <person name="Kriventseva E.V."/>
            <person name="Kadowaki T."/>
            <person name="Bork P."/>
            <person name="Aranda M."/>
            <person name="Bao R."/>
            <person name="Beermann A."/>
            <person name="Berns N."/>
            <person name="Bolognesi R."/>
            <person name="Bonneton F."/>
            <person name="Bopp D."/>
            <person name="Brown S.J."/>
            <person name="Bucher G."/>
            <person name="Butts T."/>
            <person name="Chaumot A."/>
            <person name="Denell R.E."/>
            <person name="Ferrier D.E."/>
            <person name="Friedrich M."/>
            <person name="Gordon C.M."/>
            <person name="Jindra M."/>
            <person name="Klingler M."/>
            <person name="Lan Q."/>
            <person name="Lattorff H.M."/>
            <person name="Laudet V."/>
            <person name="von Levetsow C."/>
            <person name="Liu Z."/>
            <person name="Lutz R."/>
            <person name="Lynch J.A."/>
            <person name="da Fonseca R.N."/>
            <person name="Posnien N."/>
            <person name="Reuter R."/>
            <person name="Roth S."/>
            <person name="Savard J."/>
            <person name="Schinko J.B."/>
            <person name="Schmitt C."/>
            <person name="Schoppmeier M."/>
            <person name="Schroder R."/>
            <person name="Shippy T.D."/>
            <person name="Simonnet F."/>
            <person name="Marques-Souza H."/>
            <person name="Tautz D."/>
            <person name="Tomoyasu Y."/>
            <person name="Trauner J."/>
            <person name="Van der Zee M."/>
            <person name="Vervoort M."/>
            <person name="Wittkopp N."/>
            <person name="Wimmer E.A."/>
            <person name="Yang X."/>
            <person name="Jones A.K."/>
            <person name="Sattelle D.B."/>
            <person name="Ebert P.R."/>
            <person name="Nelson D."/>
            <person name="Scott J.G."/>
            <person name="Beeman R.W."/>
            <person name="Muthukrishnan S."/>
            <person name="Kramer K.J."/>
            <person name="Arakane Y."/>
            <person name="Beeman R.W."/>
            <person name="Zhu Q."/>
            <person name="Hogenkamp D."/>
            <person name="Dixit R."/>
            <person name="Oppert B."/>
            <person name="Jiang H."/>
            <person name="Zou Z."/>
            <person name="Marshall J."/>
            <person name="Elpidina E."/>
            <person name="Vinokurov K."/>
            <person name="Oppert C."/>
            <person name="Zou Z."/>
            <person name="Evans J."/>
            <person name="Lu Z."/>
            <person name="Zhao P."/>
            <person name="Sumathipala N."/>
            <person name="Altincicek B."/>
            <person name="Vilcinskas A."/>
            <person name="Williams M."/>
            <person name="Hultmark D."/>
            <person name="Hetru C."/>
            <person name="Jiang H."/>
            <person name="Grimmelikhuijzen C.J."/>
            <person name="Hauser F."/>
            <person name="Cazzamali G."/>
            <person name="Williamson M."/>
            <person name="Park Y."/>
            <person name="Li B."/>
            <person name="Tanaka Y."/>
            <person name="Predel R."/>
            <person name="Neupert S."/>
            <person name="Schachtner J."/>
            <person name="Verleyen P."/>
            <person name="Raible F."/>
            <person name="Bork P."/>
            <person name="Friedrich M."/>
            <person name="Walden K.K."/>
            <person name="Robertson H.M."/>
            <person name="Angeli S."/>
            <person name="Foret S."/>
            <person name="Bucher G."/>
            <person name="Schuetz S."/>
            <person name="Maleszka R."/>
            <person name="Wimmer E.A."/>
            <person name="Beeman R.W."/>
            <person name="Lorenzen M."/>
            <person name="Tomoyasu Y."/>
            <person name="Miller S.C."/>
            <person name="Grossmann D."/>
            <person name="Bucher G."/>
        </authorList>
    </citation>
    <scope>NUCLEOTIDE SEQUENCE [LARGE SCALE GENOMIC DNA]</scope>
    <source>
        <strain evidence="18 19">Georgia GA2</strain>
    </source>
</reference>
<proteinExistence type="inferred from homology"/>
<evidence type="ECO:0000256" key="14">
    <source>
        <dbReference type="RuleBase" id="RU003615"/>
    </source>
</evidence>
<comment type="similarity">
    <text evidence="4 14">Belongs to the glycosyl hydrolase 13 family.</text>
</comment>
<feature type="chain" id="PRO_5007300182" description="alpha-amylase" evidence="15">
    <location>
        <begin position="18"/>
        <end position="1976"/>
    </location>
</feature>
<reference evidence="18 19" key="2">
    <citation type="journal article" date="2010" name="Nucleic Acids Res.">
        <title>BeetleBase in 2010: revisions to provide comprehensive genomic information for Tribolium castaneum.</title>
        <authorList>
            <person name="Kim H.S."/>
            <person name="Murphy T."/>
            <person name="Xia J."/>
            <person name="Caragea D."/>
            <person name="Park Y."/>
            <person name="Beeman R.W."/>
            <person name="Lorenzen M.D."/>
            <person name="Butcher S."/>
            <person name="Manak J.R."/>
            <person name="Brown S.J."/>
        </authorList>
    </citation>
    <scope>GENOME REANNOTATION</scope>
    <source>
        <strain evidence="18 19">Georgia GA2</strain>
    </source>
</reference>
<dbReference type="SUPFAM" id="SSF51445">
    <property type="entry name" value="(Trans)glycosidases"/>
    <property type="match status" value="4"/>
</dbReference>
<keyword evidence="10" id="KW-1015">Disulfide bond</keyword>
<dbReference type="GO" id="GO:0004556">
    <property type="term" value="F:alpha-amylase activity"/>
    <property type="evidence" value="ECO:0000318"/>
    <property type="project" value="GO_Central"/>
</dbReference>
<keyword evidence="19" id="KW-1185">Reference proteome</keyword>
<evidence type="ECO:0000259" key="17">
    <source>
        <dbReference type="SMART" id="SM00642"/>
    </source>
</evidence>
<dbReference type="GO" id="GO:0005975">
    <property type="term" value="P:carbohydrate metabolic process"/>
    <property type="evidence" value="ECO:0000318"/>
    <property type="project" value="GO_Central"/>
</dbReference>
<feature type="domain" description="Alpha-amylase C-terminal" evidence="16">
    <location>
        <begin position="898"/>
        <end position="985"/>
    </location>
</feature>
<evidence type="ECO:0000256" key="9">
    <source>
        <dbReference type="ARBA" id="ARBA00022837"/>
    </source>
</evidence>
<dbReference type="EMBL" id="KQ971312">
    <property type="protein sequence ID" value="KYB29169.1"/>
    <property type="molecule type" value="Genomic_DNA"/>
</dbReference>
<keyword evidence="9" id="KW-0106">Calcium</keyword>
<dbReference type="InterPro" id="IPR013780">
    <property type="entry name" value="Glyco_hydro_b"/>
</dbReference>
<comment type="subunit">
    <text evidence="5">Monomer.</text>
</comment>
<dbReference type="SMR" id="A0A139WMA3"/>
<evidence type="ECO:0000256" key="5">
    <source>
        <dbReference type="ARBA" id="ARBA00011245"/>
    </source>
</evidence>
<dbReference type="InterPro" id="IPR006047">
    <property type="entry name" value="GH13_cat_dom"/>
</dbReference>
<organism evidence="18 19">
    <name type="scientific">Tribolium castaneum</name>
    <name type="common">Red flour beetle</name>
    <dbReference type="NCBI Taxonomy" id="7070"/>
    <lineage>
        <taxon>Eukaryota</taxon>
        <taxon>Metazoa</taxon>
        <taxon>Ecdysozoa</taxon>
        <taxon>Arthropoda</taxon>
        <taxon>Hexapoda</taxon>
        <taxon>Insecta</taxon>
        <taxon>Pterygota</taxon>
        <taxon>Neoptera</taxon>
        <taxon>Endopterygota</taxon>
        <taxon>Coleoptera</taxon>
        <taxon>Polyphaga</taxon>
        <taxon>Cucujiformia</taxon>
        <taxon>Tenebrionidae</taxon>
        <taxon>Tenebrionidae incertae sedis</taxon>
        <taxon>Tribolium</taxon>
    </lineage>
</organism>
<sequence>MHFKHVLVLCLINLVLGQKDPHFAADRNTIVHLFEWKWSDIADECERFLAPKGFGGVQISPPNENLVVTSSNRPWWERYQPVSYILNTRSGDETALADMISRCNAVGVRIYVDTVINHMTGIGGTGTAGSQADHDGKNYPAVPYGPDDFHEFCTINNYQDASNVRNCELEGLIDLNQSLDHVRSKIIEFMNHLVDLGVAGFRVDAAKHMWPADLEAIYGSLKYLNTNHGFLDGQKPFIFQEVVDFGGEAVSKHEYTGFGTVVEFQHAVSLGNAFQGGTQLANLANWGPEWNLVDGPDALAFICNHDNQRTGSTQILTYKNPKPYKMAIAFMLAHPYGTTTRVISSFAFDDYDQGPPQDGDGNLISPIINDDGTCGNGYVCEHRWRQIFNMVGFRNAVQGTGIENWWSDGNQQIAFGRGNKGFVAFTIGYDLNQHLQTGLPAGSYCDVISGNAENGTCTGKTIIVGENGYADLSLGANEDDGVIAIHVNAKLLESDTMHFKPILVLCLATLALGQKDPHFAADRNSIVHLFEWKWSDIADECERFLAPKGFGGVQISPPNENLVVTSSNRPWWERYQPVSYILNTRSGDEAALADMISRCNAVGVRIYVDTVINHMTGMGGTGTAGSQADRDGKNYPAVPYGSGDFHDSCTVNNYQDASNVRNCELVGLADLNQGSDYVRSKIIEYMNHLVDLGVAGFRVDAAKHMWPADLEAIYASLKNLNTDHGFLDGQKPFIFQEVIDLGGEAISKHEYTGFGTVIEFQYGLSLGNAFQGGNQLANLANWGPEWNLLDGLDAVAFIDNHDNQRTGGSQILTYKNPKPYKMAIAFMLAHPYGTTRLMSSFAFDNNDQGPPQDGAGNLISPSINDDGTCGNGYVCEHRWRQIFNMVGFRNAVQGTGIENWWSDGNQQIAFGRGNKGFVAFTIGYDLNQHLQTGLPAGSYCDVISGNAENGSCSGKTITVGGDGYADLSLGANEDDGVIAIHVNAKLLESDTMHFKPILVLCLATLALGQKDPHFAADRNSIVHLFEWKWSDIADECERFLAPKGFGGVQISPPNENLVVTSSNRPWWERYQPVSYILNTRSGDEAALADMISRCNAVGVRIYVDTVINHMTGMGGTGTAGSQADRDGKNYPAVPYGSGDFHDSCTVNNYQDASNVRNCELVGLADLNQGSDYVRSKIIEYMNHLVDLGVAGFRVDAAKHMWPADLEAIYGSLKNLNTDHGFPDGQKPFIFQEVIDLGGEAISKHEYTGFGTVIEFQYGLSLGNAFQGGNQLANLANWGPEWNLLDGLDAVAFIDNHDNQRTGGSQILTYKNPKPYKMAIAFMLAHPYGTTRLMSSFAFDNNDQGPPQDGAGNLISPSINDDGTCGNGYVCEHRWRQIFNMVGFRNAVQETGIENWWSDGNQQIAFGRGNKGFVAFTIGYDLNQHLQTGLPAGSYCDVISGNAENGSCSGKTITVGGDGYADISLGANEDDGVIAIHVNAKLLESDTMHFKPILFLCLATLALGQKDPHFAADRNSIVHLFEWKWSDIADECERFLAPKGFGGVQISPPNENLVVTSSNRPWWERYQPVSYILNTRSGDEAALADMISRCNAVGVRIYVDTVINHMTGMGGTGTAGSQADRDGKNYPAVPYGSGDFHDSCTVNNYQDASNVRNCELVGLADLNQGSDYVRSKIIEYMNHLVDLGVAGFRVDAAKHMWPADLEAIYASLKNLNTDHGFLDGQKPFIFQEVIDLGGEAISKHEYTGFGTVIEFQYGLSLGNAFQGGNQLANLANWGPEWNLLDGLDAVAFIDNHDNQRTGGSQILTYKNPKPYKMAIAFMLAHPYGTTRLMSSFAFDNNDQGPPQDGAGNLISPSINDDGTCGNGYVCEHRWRQIFNMVGFRNAVQGTGIENWWSDGNQQIAFGRGNKGFVAFTIGYDLNQHLQTGLPAGSYCDVISGNAENGSCSGKTITVGGDGYADLSLGANEDDGVIAIHVNAKL</sequence>
<dbReference type="OMA" id="ADMISRC"/>
<dbReference type="GO" id="GO:0005615">
    <property type="term" value="C:extracellular space"/>
    <property type="evidence" value="ECO:0000318"/>
    <property type="project" value="GO_Central"/>
</dbReference>
<evidence type="ECO:0000313" key="18">
    <source>
        <dbReference type="EMBL" id="KYB29169.1"/>
    </source>
</evidence>
<comment type="catalytic activity">
    <reaction evidence="1">
        <text>Endohydrolysis of (1-&gt;4)-alpha-D-glucosidic linkages in polysaccharides containing three or more (1-&gt;4)-alpha-linked D-glucose units.</text>
        <dbReference type="EC" id="3.2.1.1"/>
    </reaction>
</comment>
<feature type="signal peptide" evidence="15">
    <location>
        <begin position="1"/>
        <end position="17"/>
    </location>
</feature>
<dbReference type="InterPro" id="IPR017853">
    <property type="entry name" value="GH"/>
</dbReference>
<evidence type="ECO:0000256" key="12">
    <source>
        <dbReference type="ARBA" id="ARBA00023277"/>
    </source>
</evidence>
<feature type="domain" description="Glycosyl hydrolase family 13 catalytic" evidence="17">
    <location>
        <begin position="524"/>
        <end position="889"/>
    </location>
</feature>
<dbReference type="InterPro" id="IPR006048">
    <property type="entry name" value="A-amylase/branching_C"/>
</dbReference>
<evidence type="ECO:0000256" key="2">
    <source>
        <dbReference type="ARBA" id="ARBA00001913"/>
    </source>
</evidence>
<evidence type="ECO:0000313" key="19">
    <source>
        <dbReference type="Proteomes" id="UP000007266"/>
    </source>
</evidence>
<dbReference type="Pfam" id="PF02806">
    <property type="entry name" value="Alpha-amylase_C"/>
    <property type="match status" value="4"/>
</dbReference>
<gene>
    <name evidence="18" type="primary">AUGUSTUS-3.0.2_32113</name>
    <name evidence="18" type="ORF">TcasGA2_TC032113</name>
</gene>
<evidence type="ECO:0000256" key="3">
    <source>
        <dbReference type="ARBA" id="ARBA00001923"/>
    </source>
</evidence>
<evidence type="ECO:0000256" key="10">
    <source>
        <dbReference type="ARBA" id="ARBA00023157"/>
    </source>
</evidence>
<dbReference type="InParanoid" id="A0A139WMA3"/>
<dbReference type="GO" id="GO:0046872">
    <property type="term" value="F:metal ion binding"/>
    <property type="evidence" value="ECO:0007669"/>
    <property type="project" value="UniProtKB-KW"/>
</dbReference>